<evidence type="ECO:0000313" key="2">
    <source>
        <dbReference type="Proteomes" id="UP000176938"/>
    </source>
</evidence>
<dbReference type="AlphaFoldDB" id="A0A1F4RF58"/>
<accession>A0A1F4RF58</accession>
<evidence type="ECO:0000313" key="1">
    <source>
        <dbReference type="EMBL" id="OGC06807.1"/>
    </source>
</evidence>
<name>A0A1F4RF58_UNCSA</name>
<organism evidence="1 2">
    <name type="scientific">candidate division WOR-1 bacterium RIFCSPLOWO2_02_FULL_46_20</name>
    <dbReference type="NCBI Taxonomy" id="1802567"/>
    <lineage>
        <taxon>Bacteria</taxon>
        <taxon>Bacillati</taxon>
        <taxon>Saganbacteria</taxon>
    </lineage>
</organism>
<proteinExistence type="predicted"/>
<gene>
    <name evidence="1" type="ORF">A3H38_06275</name>
</gene>
<reference evidence="1 2" key="1">
    <citation type="journal article" date="2016" name="Nat. Commun.">
        <title>Thousands of microbial genomes shed light on interconnected biogeochemical processes in an aquifer system.</title>
        <authorList>
            <person name="Anantharaman K."/>
            <person name="Brown C.T."/>
            <person name="Hug L.A."/>
            <person name="Sharon I."/>
            <person name="Castelle C.J."/>
            <person name="Probst A.J."/>
            <person name="Thomas B.C."/>
            <person name="Singh A."/>
            <person name="Wilkins M.J."/>
            <person name="Karaoz U."/>
            <person name="Brodie E.L."/>
            <person name="Williams K.H."/>
            <person name="Hubbard S.S."/>
            <person name="Banfield J.F."/>
        </authorList>
    </citation>
    <scope>NUCLEOTIDE SEQUENCE [LARGE SCALE GENOMIC DNA]</scope>
</reference>
<dbReference type="Proteomes" id="UP000176938">
    <property type="component" value="Unassembled WGS sequence"/>
</dbReference>
<comment type="caution">
    <text evidence="1">The sequence shown here is derived from an EMBL/GenBank/DDBJ whole genome shotgun (WGS) entry which is preliminary data.</text>
</comment>
<sequence length="86" mass="9091">MRIGTTRFLNAGSIGGMDGNFKGTLEAVSGAALTKLLRAAKFAGYIAANSNLGNTQNDLMAAGADFMINKVTISDFITMDLFENRP</sequence>
<protein>
    <submittedName>
        <fullName evidence="1">Uncharacterized protein</fullName>
    </submittedName>
</protein>
<dbReference type="EMBL" id="METP01000014">
    <property type="protein sequence ID" value="OGC06807.1"/>
    <property type="molecule type" value="Genomic_DNA"/>
</dbReference>